<keyword evidence="1" id="KW-0732">Signal</keyword>
<dbReference type="EMBL" id="FPBX01000006">
    <property type="protein sequence ID" value="SFU49780.1"/>
    <property type="molecule type" value="Genomic_DNA"/>
</dbReference>
<name>A0A1I7GMV6_9BURK</name>
<dbReference type="OrthoDB" id="8796993at2"/>
<dbReference type="PROSITE" id="PS51257">
    <property type="entry name" value="PROKAR_LIPOPROTEIN"/>
    <property type="match status" value="1"/>
</dbReference>
<evidence type="ECO:0000256" key="1">
    <source>
        <dbReference type="SAM" id="SignalP"/>
    </source>
</evidence>
<dbReference type="STRING" id="343013.SAMN04489707_100648"/>
<evidence type="ECO:0000313" key="2">
    <source>
        <dbReference type="EMBL" id="SFU49780.1"/>
    </source>
</evidence>
<evidence type="ECO:0008006" key="4">
    <source>
        <dbReference type="Google" id="ProtNLM"/>
    </source>
</evidence>
<dbReference type="RefSeq" id="WP_139235350.1">
    <property type="nucleotide sequence ID" value="NZ_CYIG01000016.1"/>
</dbReference>
<dbReference type="Proteomes" id="UP000183656">
    <property type="component" value="Unassembled WGS sequence"/>
</dbReference>
<protein>
    <recommendedName>
        <fullName evidence="4">Nuclear transport factor 2 family protein</fullName>
    </recommendedName>
</protein>
<feature type="signal peptide" evidence="1">
    <location>
        <begin position="1"/>
        <end position="25"/>
    </location>
</feature>
<evidence type="ECO:0000313" key="3">
    <source>
        <dbReference type="Proteomes" id="UP000183656"/>
    </source>
</evidence>
<accession>A0A1I7GMV6</accession>
<organism evidence="2 3">
    <name type="scientific">Paenacidovorax caeni</name>
    <dbReference type="NCBI Taxonomy" id="343013"/>
    <lineage>
        <taxon>Bacteria</taxon>
        <taxon>Pseudomonadati</taxon>
        <taxon>Pseudomonadota</taxon>
        <taxon>Betaproteobacteria</taxon>
        <taxon>Burkholderiales</taxon>
        <taxon>Comamonadaceae</taxon>
        <taxon>Paenacidovorax</taxon>
    </lineage>
</organism>
<proteinExistence type="predicted"/>
<reference evidence="2 3" key="1">
    <citation type="submission" date="2016-10" db="EMBL/GenBank/DDBJ databases">
        <authorList>
            <person name="de Groot N.N."/>
        </authorList>
    </citation>
    <scope>NUCLEOTIDE SEQUENCE [LARGE SCALE GENOMIC DNA]</scope>
    <source>
        <strain evidence="2 3">R-24608</strain>
    </source>
</reference>
<sequence length="142" mass="15652">MKKAFAQALVSTAFLGMAAALTGCASGVASMAADKEQIVEQRAQERLNHLKGKNYNEAYAYLTPSYRSVVSAESYGNQFGNGATWVDAMVKSVKCESEERCTVNVELKVLVVARGFGSKPLPANLVETWLKEDGQWWFYQKD</sequence>
<dbReference type="AlphaFoldDB" id="A0A1I7GMV6"/>
<keyword evidence="3" id="KW-1185">Reference proteome</keyword>
<gene>
    <name evidence="2" type="ORF">SAMN04489707_100648</name>
</gene>
<feature type="chain" id="PRO_5047082828" description="Nuclear transport factor 2 family protein" evidence="1">
    <location>
        <begin position="26"/>
        <end position="142"/>
    </location>
</feature>